<feature type="region of interest" description="Disordered" evidence="4">
    <location>
        <begin position="26"/>
        <end position="46"/>
    </location>
</feature>
<proteinExistence type="predicted"/>
<comment type="pathway">
    <text evidence="1">Biopolymer metabolism; poly-(R)-3-hydroxybutanoate biosynthesis.</text>
</comment>
<dbReference type="EMBL" id="VRTS01000001">
    <property type="protein sequence ID" value="TXK65704.1"/>
    <property type="molecule type" value="Genomic_DNA"/>
</dbReference>
<dbReference type="UniPathway" id="UPA00917"/>
<dbReference type="InterPro" id="IPR010123">
    <property type="entry name" value="PHA_synth_III_E"/>
</dbReference>
<dbReference type="Proteomes" id="UP000321248">
    <property type="component" value="Unassembled WGS sequence"/>
</dbReference>
<reference evidence="5 6" key="1">
    <citation type="submission" date="2019-08" db="EMBL/GenBank/DDBJ databases">
        <authorList>
            <person name="Karlyshev A.V."/>
        </authorList>
    </citation>
    <scope>NUCLEOTIDE SEQUENCE [LARGE SCALE GENOMIC DNA]</scope>
    <source>
        <strain evidence="5 6">Alg18-2.2</strain>
    </source>
</reference>
<evidence type="ECO:0000256" key="2">
    <source>
        <dbReference type="ARBA" id="ARBA00019066"/>
    </source>
</evidence>
<keyword evidence="6" id="KW-1185">Reference proteome</keyword>
<gene>
    <name evidence="5" type="primary">phaE</name>
    <name evidence="5" type="ORF">FU658_00850</name>
</gene>
<dbReference type="NCBIfam" id="TIGR01834">
    <property type="entry name" value="PHA_synth_III_E"/>
    <property type="match status" value="1"/>
</dbReference>
<dbReference type="OrthoDB" id="6115526at2"/>
<accession>A0A5C8KUT3</accession>
<evidence type="ECO:0000313" key="5">
    <source>
        <dbReference type="EMBL" id="TXK65704.1"/>
    </source>
</evidence>
<feature type="compositionally biased region" description="Low complexity" evidence="4">
    <location>
        <begin position="397"/>
        <end position="407"/>
    </location>
</feature>
<name>A0A5C8KUT3_9GAMM</name>
<feature type="compositionally biased region" description="Basic residues" evidence="4">
    <location>
        <begin position="340"/>
        <end position="362"/>
    </location>
</feature>
<evidence type="ECO:0000313" key="6">
    <source>
        <dbReference type="Proteomes" id="UP000321248"/>
    </source>
</evidence>
<sequence length="422" mass="45264">MDNKHSDPMAGMQDMARQMFETWQKAAAGMGQPSPGAPWSAQPPGPDPSKLFQQGVDWWASLATQANPSNLGAGLGDAVERLSAQAGPWLGMMQQLVGRFGEGHGSATDIAKAWQSMIEATGANPLHDLLRSFPGAGTQDFSRWMSEAGPMLGMFTSQMPDWTRQPAFGFAREHQERVQRLGAAVREFQQHQKAYDQLMLEALRQAFPLFEQKLAERSEPGRQIDSVRGLFDLWIDAAEEAYAEVALSEAFRTAYGRMVNSMMRLRQAIQGEIEVASRAVGLPTRSDVDAGHKRLHALEREVRRLRAQLAGRPRTAGADATPAAAKASPAASAASTPKKSAAKKAPARKAATKKAAAKKSPAKRATASKATAKKGAAKPAAKKKPSAAKASRKKAAPARATKSPAAKKPARNPSKSARSKEA</sequence>
<dbReference type="Pfam" id="PF09712">
    <property type="entry name" value="PHA_synth_III_E"/>
    <property type="match status" value="1"/>
</dbReference>
<keyword evidence="3" id="KW-0583">PHB biosynthesis</keyword>
<feature type="region of interest" description="Disordered" evidence="4">
    <location>
        <begin position="311"/>
        <end position="422"/>
    </location>
</feature>
<organism evidence="5 6">
    <name type="scientific">Alkalisalibacterium limincola</name>
    <dbReference type="NCBI Taxonomy" id="2699169"/>
    <lineage>
        <taxon>Bacteria</taxon>
        <taxon>Pseudomonadati</taxon>
        <taxon>Pseudomonadota</taxon>
        <taxon>Gammaproteobacteria</taxon>
        <taxon>Lysobacterales</taxon>
        <taxon>Lysobacteraceae</taxon>
        <taxon>Alkalisalibacterium</taxon>
    </lineage>
</organism>
<dbReference type="GO" id="GO:0042619">
    <property type="term" value="P:poly-hydroxybutyrate biosynthetic process"/>
    <property type="evidence" value="ECO:0007669"/>
    <property type="project" value="UniProtKB-KW"/>
</dbReference>
<comment type="caution">
    <text evidence="5">The sequence shown here is derived from an EMBL/GenBank/DDBJ whole genome shotgun (WGS) entry which is preliminary data.</text>
</comment>
<evidence type="ECO:0000256" key="1">
    <source>
        <dbReference type="ARBA" id="ARBA00004683"/>
    </source>
</evidence>
<feature type="compositionally biased region" description="Basic residues" evidence="4">
    <location>
        <begin position="371"/>
        <end position="396"/>
    </location>
</feature>
<feature type="compositionally biased region" description="Low complexity" evidence="4">
    <location>
        <begin position="312"/>
        <end position="339"/>
    </location>
</feature>
<dbReference type="RefSeq" id="WP_147890377.1">
    <property type="nucleotide sequence ID" value="NZ_VRTS01000001.1"/>
</dbReference>
<evidence type="ECO:0000256" key="3">
    <source>
        <dbReference type="ARBA" id="ARBA00022752"/>
    </source>
</evidence>
<dbReference type="AlphaFoldDB" id="A0A5C8KUT3"/>
<protein>
    <recommendedName>
        <fullName evidence="2">Poly(3-hydroxyalkanoate) polymerase subunit PhaE</fullName>
    </recommendedName>
</protein>
<evidence type="ECO:0000256" key="4">
    <source>
        <dbReference type="SAM" id="MobiDB-lite"/>
    </source>
</evidence>